<dbReference type="InterPro" id="IPR025705">
    <property type="entry name" value="Beta_hexosaminidase_sua/sub"/>
</dbReference>
<feature type="disulfide bond" evidence="17">
    <location>
        <begin position="501"/>
        <end position="518"/>
    </location>
</feature>
<evidence type="ECO:0000256" key="12">
    <source>
        <dbReference type="ARBA" id="ARBA00046515"/>
    </source>
</evidence>
<dbReference type="FunFam" id="3.20.20.80:FF:000063">
    <property type="entry name" value="Beta-hexosaminidase"/>
    <property type="match status" value="1"/>
</dbReference>
<dbReference type="GO" id="GO:0030203">
    <property type="term" value="P:glycosaminoglycan metabolic process"/>
    <property type="evidence" value="ECO:0007669"/>
    <property type="project" value="TreeGrafter"/>
</dbReference>
<feature type="domain" description="Glycoside hydrolase family 20 catalytic" evidence="19">
    <location>
        <begin position="163"/>
        <end position="482"/>
    </location>
</feature>
<accession>A0A8C2L7I2</accession>
<comment type="catalytic activity">
    <reaction evidence="14">
        <text>N-acetyl-beta-D-6-sulfogalactosaminyl-(1-&gt;4)-alpha-L-iduronyl-(1-&gt;3)-N-acetyl-D-6-sulfogalactosamine + H2O = alpha-L-iduronyl-(1-&gt;3)-N-acetyl-D-6-sulfogalactosamine + N-acetyl-D-6-sulfogalactosamine</text>
        <dbReference type="Rhea" id="RHEA:64384"/>
        <dbReference type="ChEBI" id="CHEBI:15377"/>
        <dbReference type="ChEBI" id="CHEBI:152567"/>
        <dbReference type="ChEBI" id="CHEBI:152568"/>
        <dbReference type="ChEBI" id="CHEBI:153064"/>
    </reaction>
    <physiologicalReaction direction="left-to-right" evidence="14">
        <dbReference type="Rhea" id="RHEA:64385"/>
    </physiologicalReaction>
</comment>
<dbReference type="GO" id="GO:0004563">
    <property type="term" value="F:beta-N-acetylhexosaminidase activity"/>
    <property type="evidence" value="ECO:0007669"/>
    <property type="project" value="UniProtKB-EC"/>
</dbReference>
<evidence type="ECO:0000256" key="4">
    <source>
        <dbReference type="ARBA" id="ARBA00022801"/>
    </source>
</evidence>
<dbReference type="Gene3D" id="3.20.20.80">
    <property type="entry name" value="Glycosidases"/>
    <property type="match status" value="1"/>
</dbReference>
<evidence type="ECO:0000259" key="19">
    <source>
        <dbReference type="Pfam" id="PF00728"/>
    </source>
</evidence>
<dbReference type="InterPro" id="IPR017853">
    <property type="entry name" value="GH"/>
</dbReference>
<evidence type="ECO:0000256" key="8">
    <source>
        <dbReference type="ARBA" id="ARBA00023505"/>
    </source>
</evidence>
<comment type="subunit">
    <text evidence="12">There are 3 beta-hexosaminidase isozymes: isozyme A (hexosaminidase A) is a heterodimer composed of one subunit alpha and one subunit beta (chain A and B); isozyme B (hexosaminidase B) is a homodimer of two beta subunits (two chains A and B); isozyme S (hexosaminidase S) is a homodimer of two alpha subunits. The composition of the dimer (isozyme A versus isozyme S) has a significant effect on the substrate specificity of the alpha subunit active site.</text>
</comment>
<dbReference type="AlphaFoldDB" id="A0A8C2L7I2"/>
<evidence type="ECO:0000256" key="16">
    <source>
        <dbReference type="PIRSR" id="PIRSR001093-1"/>
    </source>
</evidence>
<dbReference type="SUPFAM" id="SSF51445">
    <property type="entry name" value="(Trans)glycosidases"/>
    <property type="match status" value="1"/>
</dbReference>
<keyword evidence="3 18" id="KW-0732">Signal</keyword>
<dbReference type="PANTHER" id="PTHR22600">
    <property type="entry name" value="BETA-HEXOSAMINIDASE"/>
    <property type="match status" value="1"/>
</dbReference>
<dbReference type="PRINTS" id="PR00738">
    <property type="entry name" value="GLHYDRLASE20"/>
</dbReference>
<feature type="signal peptide" evidence="18">
    <location>
        <begin position="1"/>
        <end position="29"/>
    </location>
</feature>
<name>A0A8C2L7I2_CYPCA</name>
<dbReference type="Gene3D" id="3.30.379.10">
    <property type="entry name" value="Chitobiase/beta-hexosaminidase domain 2-like"/>
    <property type="match status" value="2"/>
</dbReference>
<comment type="catalytic activity">
    <reaction evidence="8">
        <text>beta-D-GalNAc-(1-&gt;4)-alpha-L-IdoA-(1-&gt;3)-beta-D-GalNAc-4-sulfate-(1-&gt;4)-alpha-L-IdoA-(1-&gt;3)-D-GalNAc-4-sulfate + H2O = alpha-L-IdoA-(1-&gt;3)-beta-D-GalNAc-4-sulfate-(1-&gt;4)-alpha-L-IdoA-(1-&gt;3)-D-GalNAc-4-sulfate + N-acetyl-D-galactosamine</text>
        <dbReference type="Rhea" id="RHEA:64372"/>
        <dbReference type="ChEBI" id="CHEBI:15377"/>
        <dbReference type="ChEBI" id="CHEBI:28037"/>
        <dbReference type="ChEBI" id="CHEBI:152565"/>
        <dbReference type="ChEBI" id="CHEBI:152566"/>
    </reaction>
    <physiologicalReaction direction="left-to-right" evidence="8">
        <dbReference type="Rhea" id="RHEA:64373"/>
    </physiologicalReaction>
</comment>
<evidence type="ECO:0000256" key="15">
    <source>
        <dbReference type="PIRNR" id="PIRNR001093"/>
    </source>
</evidence>
<evidence type="ECO:0000256" key="2">
    <source>
        <dbReference type="ARBA" id="ARBA00006285"/>
    </source>
</evidence>
<evidence type="ECO:0000256" key="11">
    <source>
        <dbReference type="ARBA" id="ARBA00045782"/>
    </source>
</evidence>
<dbReference type="EC" id="3.2.1.52" evidence="15"/>
<comment type="catalytic activity">
    <reaction evidence="9">
        <text>a ganglioside GM2 (d18:1(4E)) + H2O = a ganglioside GM3 (d18:1(4E)) + N-acetyl-beta-D-galactosamine</text>
        <dbReference type="Rhea" id="RHEA:47940"/>
        <dbReference type="ChEBI" id="CHEBI:15377"/>
        <dbReference type="ChEBI" id="CHEBI:28497"/>
        <dbReference type="ChEBI" id="CHEBI:60065"/>
        <dbReference type="ChEBI" id="CHEBI:71502"/>
    </reaction>
    <physiologicalReaction direction="left-to-right" evidence="9">
        <dbReference type="Rhea" id="RHEA:47941"/>
    </physiologicalReaction>
</comment>
<keyword evidence="7 15" id="KW-0326">Glycosidase</keyword>
<evidence type="ECO:0000256" key="10">
    <source>
        <dbReference type="ARBA" id="ARBA00043827"/>
    </source>
</evidence>
<dbReference type="Pfam" id="PF00728">
    <property type="entry name" value="Glyco_hydro_20"/>
    <property type="match status" value="1"/>
</dbReference>
<evidence type="ECO:0000256" key="9">
    <source>
        <dbReference type="ARBA" id="ARBA00043767"/>
    </source>
</evidence>
<evidence type="ECO:0000256" key="13">
    <source>
        <dbReference type="ARBA" id="ARBA00047301"/>
    </source>
</evidence>
<evidence type="ECO:0000256" key="18">
    <source>
        <dbReference type="SAM" id="SignalP"/>
    </source>
</evidence>
<keyword evidence="5" id="KW-0865">Zymogen</keyword>
<dbReference type="PANTHER" id="PTHR22600:SF39">
    <property type="entry name" value="BETA-HEXOSAMINIDASE SUBUNIT ALPHA"/>
    <property type="match status" value="1"/>
</dbReference>
<comment type="function">
    <text evidence="11">Hydrolyzes the non-reducing end N-acetyl-D-hexosamine and/or sulfated N-acetyl-D-hexosamine of glycoconjugates, such as the oligosaccharide moieties from proteins and neutral glycolipids, or from certain mucopolysaccharides. The isozyme S is as active as the isozyme A on the anionic bis-sulfated glycans, the chondroitin-6-sulfate trisaccharide (C6S-3), and the dermatan sulfate pentasaccharide, and the sulfated glycosphingolipid SM2. The isozyme B does not hydrolyze each of these substrates, however hydrolyzes efficiently neutral oligosaccharide. Only the isozyme A is responsible for the degradation of GM2 gangliosides in the presence of GM2A.</text>
</comment>
<dbReference type="GO" id="GO:0005975">
    <property type="term" value="P:carbohydrate metabolic process"/>
    <property type="evidence" value="ECO:0007669"/>
    <property type="project" value="InterPro"/>
</dbReference>
<feature type="active site" description="Proton donor" evidence="16">
    <location>
        <position position="319"/>
    </location>
</feature>
<sequence>MAHTGTQTQPVRSCLLLVVVSVWVQQVEGVWPLPQQLHQSADRDCLSPQRFSFTYGRDSAAQTGCSVLDAAFKRYFSIIFPDFTKGSGLLMCENQSNRYILTTLLSCFVVADNLSVSEGQAVLRSVTVWGALRGLESFSQLVYQDDYGSYFINKTEIVDFPRFAFRGLLLDTSRHYLPLHAILKTLDAMAYSKFNVFHWHIVDDPSFPYQSRTFPDLSNKGAFHPFTHIYTQSDVIRVIEHARMRGIRVVPEFDSPGHTQSWGKGQPGLLTPCYKGGVPSGSFGPVDPTIDTTYKFMESLLKEVKFVFPDSYVHLGGDEVSFACWQSNPNVRKFMEKMGFGKDFTKLESFYMESIMNMTAALNRTSIVWQDVFDYHERVSTSRLLCHTIWKGEKYQAELSRMTQAGHRVLLSAPWYINHISYGQDWRNSYAVQPQNFSGTEEQKKLVIGGEVAMWGEYVDVTNLTPRLWPRACAAAERLWSNEEKTLNADLAFPRLEEFRCELLRRGIQAEPLFVGHCKHEYDGL</sequence>
<evidence type="ECO:0000313" key="20">
    <source>
        <dbReference type="Ensembl" id="ENSCCRP00020119124.1"/>
    </source>
</evidence>
<protein>
    <recommendedName>
        <fullName evidence="15">Beta-hexosaminidase</fullName>
        <ecNumber evidence="15">3.2.1.52</ecNumber>
    </recommendedName>
</protein>
<dbReference type="InterPro" id="IPR015883">
    <property type="entry name" value="Glyco_hydro_20_cat"/>
</dbReference>
<dbReference type="GO" id="GO:0006689">
    <property type="term" value="P:ganglioside catabolic process"/>
    <property type="evidence" value="ECO:0007669"/>
    <property type="project" value="TreeGrafter"/>
</dbReference>
<dbReference type="InterPro" id="IPR029018">
    <property type="entry name" value="Hex-like_dom2"/>
</dbReference>
<feature type="disulfide bond" evidence="17">
    <location>
        <begin position="65"/>
        <end position="107"/>
    </location>
</feature>
<dbReference type="SUPFAM" id="SSF55545">
    <property type="entry name" value="beta-N-acetylhexosaminidase-like domain"/>
    <property type="match status" value="1"/>
</dbReference>
<gene>
    <name evidence="20" type="primary">LOC109070300</name>
</gene>
<comment type="catalytic activity">
    <reaction evidence="1 15">
        <text>Hydrolysis of terminal non-reducing N-acetyl-D-hexosamine residues in N-acetyl-beta-D-hexosaminides.</text>
        <dbReference type="EC" id="3.2.1.52"/>
    </reaction>
</comment>
<evidence type="ECO:0000256" key="6">
    <source>
        <dbReference type="ARBA" id="ARBA00023180"/>
    </source>
</evidence>
<comment type="similarity">
    <text evidence="2 15">Belongs to the glycosyl hydrolase 20 family.</text>
</comment>
<organism evidence="20 21">
    <name type="scientific">Cyprinus carpio</name>
    <name type="common">Common carp</name>
    <dbReference type="NCBI Taxonomy" id="7962"/>
    <lineage>
        <taxon>Eukaryota</taxon>
        <taxon>Metazoa</taxon>
        <taxon>Chordata</taxon>
        <taxon>Craniata</taxon>
        <taxon>Vertebrata</taxon>
        <taxon>Euteleostomi</taxon>
        <taxon>Actinopterygii</taxon>
        <taxon>Neopterygii</taxon>
        <taxon>Teleostei</taxon>
        <taxon>Ostariophysi</taxon>
        <taxon>Cypriniformes</taxon>
        <taxon>Cyprinidae</taxon>
        <taxon>Cyprininae</taxon>
        <taxon>Cyprinus</taxon>
    </lineage>
</organism>
<dbReference type="Ensembl" id="ENSCCRT00020129801.1">
    <property type="protein sequence ID" value="ENSCCRP00020119124.1"/>
    <property type="gene ID" value="ENSCCRG00020053135.1"/>
</dbReference>
<feature type="disulfide bond" evidence="17">
    <location>
        <begin position="273"/>
        <end position="324"/>
    </location>
</feature>
<proteinExistence type="inferred from homology"/>
<evidence type="ECO:0000313" key="21">
    <source>
        <dbReference type="Proteomes" id="UP000694701"/>
    </source>
</evidence>
<keyword evidence="6" id="KW-0325">Glycoprotein</keyword>
<evidence type="ECO:0000256" key="3">
    <source>
        <dbReference type="ARBA" id="ARBA00022729"/>
    </source>
</evidence>
<keyword evidence="17" id="KW-1015">Disulfide bond</keyword>
<keyword evidence="4 15" id="KW-0378">Hydrolase</keyword>
<dbReference type="GO" id="GO:0016020">
    <property type="term" value="C:membrane"/>
    <property type="evidence" value="ECO:0007669"/>
    <property type="project" value="TreeGrafter"/>
</dbReference>
<evidence type="ECO:0000256" key="14">
    <source>
        <dbReference type="ARBA" id="ARBA00049464"/>
    </source>
</evidence>
<dbReference type="Proteomes" id="UP000694701">
    <property type="component" value="Unplaced"/>
</dbReference>
<evidence type="ECO:0000256" key="7">
    <source>
        <dbReference type="ARBA" id="ARBA00023295"/>
    </source>
</evidence>
<evidence type="ECO:0000256" key="17">
    <source>
        <dbReference type="PIRSR" id="PIRSR001093-2"/>
    </source>
</evidence>
<feature type="chain" id="PRO_5034683558" description="Beta-hexosaminidase" evidence="18">
    <location>
        <begin position="30"/>
        <end position="525"/>
    </location>
</feature>
<comment type="catalytic activity">
    <reaction evidence="13">
        <text>N-acetyl-beta-D-galactosaminyl-(1-&gt;4)-beta-D-3-sulfogalactosyl-(1-&gt;4)-beta-D-glucosyl-(1&lt;-&gt;1')-ceramide + H2O = a beta-D-3-sulfogalactosyl-(1-&gt;4)-beta-D-glucosyl-(1&lt;-&gt;1')-ceramide + N-acetyl-beta-D-galactosamine</text>
        <dbReference type="Rhea" id="RHEA:48276"/>
        <dbReference type="ChEBI" id="CHEBI:15377"/>
        <dbReference type="ChEBI" id="CHEBI:28497"/>
        <dbReference type="ChEBI" id="CHEBI:90163"/>
        <dbReference type="ChEBI" id="CHEBI:90164"/>
    </reaction>
    <physiologicalReaction direction="left-to-right" evidence="13">
        <dbReference type="Rhea" id="RHEA:48277"/>
    </physiologicalReaction>
</comment>
<evidence type="ECO:0000256" key="5">
    <source>
        <dbReference type="ARBA" id="ARBA00023145"/>
    </source>
</evidence>
<dbReference type="GO" id="GO:0005764">
    <property type="term" value="C:lysosome"/>
    <property type="evidence" value="ECO:0007669"/>
    <property type="project" value="TreeGrafter"/>
</dbReference>
<evidence type="ECO:0000256" key="1">
    <source>
        <dbReference type="ARBA" id="ARBA00001231"/>
    </source>
</evidence>
<dbReference type="PIRSF" id="PIRSF001093">
    <property type="entry name" value="B-hxosamndse_ab_euk"/>
    <property type="match status" value="1"/>
</dbReference>
<dbReference type="CDD" id="cd06562">
    <property type="entry name" value="GH20_HexA_HexB-like"/>
    <property type="match status" value="1"/>
</dbReference>
<reference evidence="20" key="1">
    <citation type="submission" date="2025-08" db="UniProtKB">
        <authorList>
            <consortium name="Ensembl"/>
        </authorList>
    </citation>
    <scope>IDENTIFICATION</scope>
</reference>
<comment type="catalytic activity">
    <reaction evidence="10">
        <text>a ganglioside GM2 + H2O = a ganglioside GM3 + N-acetyl-beta-D-galactosamine</text>
        <dbReference type="Rhea" id="RHEA:47968"/>
        <dbReference type="ChEBI" id="CHEBI:15377"/>
        <dbReference type="ChEBI" id="CHEBI:28497"/>
        <dbReference type="ChEBI" id="CHEBI:79210"/>
        <dbReference type="ChEBI" id="CHEBI:79218"/>
    </reaction>
    <physiologicalReaction direction="left-to-right" evidence="10">
        <dbReference type="Rhea" id="RHEA:47969"/>
    </physiologicalReaction>
</comment>